<dbReference type="InterPro" id="IPR036187">
    <property type="entry name" value="DNA_mismatch_repair_MutS_sf"/>
</dbReference>
<dbReference type="PANTHER" id="PTHR11361:SF148">
    <property type="entry name" value="DNA MISMATCH REPAIR PROTEIN MSH6"/>
    <property type="match status" value="1"/>
</dbReference>
<dbReference type="InterPro" id="IPR017261">
    <property type="entry name" value="DNA_mismatch_repair_MutS/MSH"/>
</dbReference>
<dbReference type="InterPro" id="IPR007695">
    <property type="entry name" value="DNA_mismatch_repair_MutS-lik_N"/>
</dbReference>
<dbReference type="PANTHER" id="PTHR11361">
    <property type="entry name" value="DNA MISMATCH REPAIR PROTEIN MUTS FAMILY MEMBER"/>
    <property type="match status" value="1"/>
</dbReference>
<dbReference type="PIRSF" id="PIRSF037677">
    <property type="entry name" value="DNA_mis_repair_Msh6"/>
    <property type="match status" value="1"/>
</dbReference>
<dbReference type="InterPro" id="IPR027417">
    <property type="entry name" value="P-loop_NTPase"/>
</dbReference>
<dbReference type="SUPFAM" id="SSF48334">
    <property type="entry name" value="DNA repair protein MutS, domain III"/>
    <property type="match status" value="1"/>
</dbReference>
<dbReference type="Pfam" id="PF05192">
    <property type="entry name" value="MutS_III"/>
    <property type="match status" value="1"/>
</dbReference>
<reference evidence="1 2" key="1">
    <citation type="submission" date="2024-02" db="EMBL/GenBank/DDBJ databases">
        <authorList>
            <person name="Chen Y."/>
            <person name="Shah S."/>
            <person name="Dougan E. K."/>
            <person name="Thang M."/>
            <person name="Chan C."/>
        </authorList>
    </citation>
    <scope>NUCLEOTIDE SEQUENCE [LARGE SCALE GENOMIC DNA]</scope>
</reference>
<dbReference type="PROSITE" id="PS00486">
    <property type="entry name" value="DNA_MISMATCH_REPAIR_2"/>
    <property type="match status" value="1"/>
</dbReference>
<dbReference type="InterPro" id="IPR036678">
    <property type="entry name" value="MutS_con_dom_sf"/>
</dbReference>
<gene>
    <name evidence="1" type="ORF">SCF082_LOCUS21936</name>
</gene>
<dbReference type="SUPFAM" id="SSF55271">
    <property type="entry name" value="DNA repair protein MutS, domain I"/>
    <property type="match status" value="1"/>
</dbReference>
<protein>
    <submittedName>
        <fullName evidence="1">DNA mismatch repair protein MSH6 (AtMSH6) (MutS protein homolog 6)</fullName>
    </submittedName>
</protein>
<evidence type="ECO:0000313" key="2">
    <source>
        <dbReference type="Proteomes" id="UP001642464"/>
    </source>
</evidence>
<accession>A0ABP0LDX3</accession>
<dbReference type="Pfam" id="PF01624">
    <property type="entry name" value="MutS_I"/>
    <property type="match status" value="1"/>
</dbReference>
<dbReference type="Proteomes" id="UP001642464">
    <property type="component" value="Unassembled WGS sequence"/>
</dbReference>
<dbReference type="Gene3D" id="1.10.1420.10">
    <property type="match status" value="2"/>
</dbReference>
<dbReference type="InterPro" id="IPR016151">
    <property type="entry name" value="DNA_mismatch_repair_MutS_N"/>
</dbReference>
<dbReference type="Gene3D" id="3.40.50.300">
    <property type="entry name" value="P-loop containing nucleotide triphosphate hydrolases"/>
    <property type="match status" value="1"/>
</dbReference>
<dbReference type="Pfam" id="PF00488">
    <property type="entry name" value="MutS_V"/>
    <property type="match status" value="1"/>
</dbReference>
<comment type="caution">
    <text evidence="1">The sequence shown here is derived from an EMBL/GenBank/DDBJ whole genome shotgun (WGS) entry which is preliminary data.</text>
</comment>
<name>A0ABP0LDX3_9DINO</name>
<dbReference type="Gene3D" id="3.40.1170.10">
    <property type="entry name" value="DNA repair protein MutS, domain I"/>
    <property type="match status" value="1"/>
</dbReference>
<dbReference type="EMBL" id="CAXAMM010015670">
    <property type="protein sequence ID" value="CAK9036947.1"/>
    <property type="molecule type" value="Genomic_DNA"/>
</dbReference>
<dbReference type="Gene3D" id="3.30.420.110">
    <property type="entry name" value="MutS, connector domain"/>
    <property type="match status" value="1"/>
</dbReference>
<dbReference type="SMART" id="SM00533">
    <property type="entry name" value="MUTSd"/>
    <property type="match status" value="1"/>
</dbReference>
<keyword evidence="2" id="KW-1185">Reference proteome</keyword>
<organism evidence="1 2">
    <name type="scientific">Durusdinium trenchii</name>
    <dbReference type="NCBI Taxonomy" id="1381693"/>
    <lineage>
        <taxon>Eukaryota</taxon>
        <taxon>Sar</taxon>
        <taxon>Alveolata</taxon>
        <taxon>Dinophyceae</taxon>
        <taxon>Suessiales</taxon>
        <taxon>Symbiodiniaceae</taxon>
        <taxon>Durusdinium</taxon>
    </lineage>
</organism>
<dbReference type="InterPro" id="IPR045076">
    <property type="entry name" value="MutS"/>
</dbReference>
<sequence>MVAQSPIARFFAPCKKETGSPPQTPAQKITEPKPEMSINADGMSTPPSVQSRKRLLMKQPESQTKKIKEASPQEKHLVTNASTEAVVGAFPPAVQSPEGSKEEVRAEPTGEPMDLRATLQRAQTCAPGSIPAFVAECFHHFETGGAQYSWPFWLKPENLKDIQGLRPADPGYNPSTLWVPDPIHDKAAYQNAQGHNTPMLMQYWKLKSAHFDKVAFFKVGKFYEIFYYDAFIAQRICGFKWMSQDKKPHVGFPEMAKHEYAKQILAAGFKVVVVEQVERVVETNQRKNEGKSQGKQGSAPICVERAPCEIFTSGTLVDPELLEGPGARFLAYLHFDHSPKRLDFALCLVDCATSQIQIGRYTDGPDRNVLRTLLAQVQPSEVVYDVGNLPSEVVNFLRKLPYRPQLSVVRAGECELLAARNRLSKYRAEHAAHAVFNEEVEALLLQDSAAIAAAGLMEYLATGLLADRLLPVALWTVLGSSGNAGGGQRMVLDATALSAIEVVETLEGRHDGSLLSFLDHTSTPMGYRLLRQWVCAPLYDLDDIHQRQDAVEFFIQHGDLSHQLRTSLKKCLSGAKIPVDLERATSRIWSYALQAERKAVLYEDVTARRLGQFVELMQAFEMCYNLLTTALPAALPGRLARVARLQKNGGSLPELMPTIVRLKGSLVETSNEKGRVKYRPQDGADAVYDDKCRKIEMVTSELDTELQNVRQRYPKVGFSFMHRLPGYRYEVECDEQAIGSNAKNLDVTYRSKGKLRFYTPKIRELIAQLEHLEDEREDCIFPFLSKLFREFHSHQAAFRTLIRCVAEVDALLSLAFASWNLSGASCKAELVQLDASEPACIELRGCRHPVVASKMGNAFVPNDTLLNSCGVPGILIVTGPNMGGKSTVLRQTCVAVLMAQLGCRVNAEKCKLSPVKRIFTRIGAYDAVLEGKSTLLTELEETAALLKHGTPRSLAVLDELGRGTATFDGAAIASAVLTELKSHVCCPVLFATHYHPVSKKAVEDTTRVAPFHMAASVNQQTNETTFLYKFLPGLCPASHGHNVAKIAGLPEKVLAEARKRSAEFEDCSDLEELVRCAAQGEAALKDFFRRRTKC</sequence>
<dbReference type="SMART" id="SM00534">
    <property type="entry name" value="MUTSac"/>
    <property type="match status" value="1"/>
</dbReference>
<dbReference type="SUPFAM" id="SSF53150">
    <property type="entry name" value="DNA repair protein MutS, domain II"/>
    <property type="match status" value="1"/>
</dbReference>
<dbReference type="SUPFAM" id="SSF52540">
    <property type="entry name" value="P-loop containing nucleoside triphosphate hydrolases"/>
    <property type="match status" value="1"/>
</dbReference>
<proteinExistence type="predicted"/>
<dbReference type="InterPro" id="IPR000432">
    <property type="entry name" value="DNA_mismatch_repair_MutS_C"/>
</dbReference>
<evidence type="ECO:0000313" key="1">
    <source>
        <dbReference type="EMBL" id="CAK9036947.1"/>
    </source>
</evidence>
<dbReference type="InterPro" id="IPR007696">
    <property type="entry name" value="DNA_mismatch_repair_MutS_core"/>
</dbReference>